<evidence type="ECO:0000256" key="1">
    <source>
        <dbReference type="SAM" id="MobiDB-lite"/>
    </source>
</evidence>
<comment type="caution">
    <text evidence="2">The sequence shown here is derived from an EMBL/GenBank/DDBJ whole genome shotgun (WGS) entry which is preliminary data.</text>
</comment>
<gene>
    <name evidence="2" type="ORF">GQ602_005512</name>
</gene>
<dbReference type="EMBL" id="JAACLJ010000006">
    <property type="protein sequence ID" value="KAF4584139.1"/>
    <property type="molecule type" value="Genomic_DNA"/>
</dbReference>
<feature type="region of interest" description="Disordered" evidence="1">
    <location>
        <begin position="1"/>
        <end position="56"/>
    </location>
</feature>
<dbReference type="AlphaFoldDB" id="A0A8H4VBW4"/>
<protein>
    <submittedName>
        <fullName evidence="2">Uncharacterized protein</fullName>
    </submittedName>
</protein>
<feature type="compositionally biased region" description="Polar residues" evidence="1">
    <location>
        <begin position="37"/>
        <end position="56"/>
    </location>
</feature>
<accession>A0A8H4VBW4</accession>
<keyword evidence="3" id="KW-1185">Reference proteome</keyword>
<organism evidence="2 3">
    <name type="scientific">Ophiocordyceps camponoti-floridani</name>
    <dbReference type="NCBI Taxonomy" id="2030778"/>
    <lineage>
        <taxon>Eukaryota</taxon>
        <taxon>Fungi</taxon>
        <taxon>Dikarya</taxon>
        <taxon>Ascomycota</taxon>
        <taxon>Pezizomycotina</taxon>
        <taxon>Sordariomycetes</taxon>
        <taxon>Hypocreomycetidae</taxon>
        <taxon>Hypocreales</taxon>
        <taxon>Ophiocordycipitaceae</taxon>
        <taxon>Ophiocordyceps</taxon>
    </lineage>
</organism>
<sequence>MVEKATATTPSNLNRAQAARQPHSARAAESPVPPLGTYTSRAPQPTRSNGRSISRFLSKSRGFRRFLLFPRHNQSP</sequence>
<evidence type="ECO:0000313" key="2">
    <source>
        <dbReference type="EMBL" id="KAF4584139.1"/>
    </source>
</evidence>
<dbReference type="Proteomes" id="UP000562929">
    <property type="component" value="Unassembled WGS sequence"/>
</dbReference>
<reference evidence="2 3" key="1">
    <citation type="journal article" date="2020" name="G3 (Bethesda)">
        <title>Genetic Underpinnings of Host Manipulation by Ophiocordyceps as Revealed by Comparative Transcriptomics.</title>
        <authorList>
            <person name="Will I."/>
            <person name="Das B."/>
            <person name="Trinh T."/>
            <person name="Brachmann A."/>
            <person name="Ohm R.A."/>
            <person name="de Bekker C."/>
        </authorList>
    </citation>
    <scope>NUCLEOTIDE SEQUENCE [LARGE SCALE GENOMIC DNA]</scope>
    <source>
        <strain evidence="2 3">EC05</strain>
    </source>
</reference>
<proteinExistence type="predicted"/>
<feature type="compositionally biased region" description="Polar residues" evidence="1">
    <location>
        <begin position="1"/>
        <end position="15"/>
    </location>
</feature>
<evidence type="ECO:0000313" key="3">
    <source>
        <dbReference type="Proteomes" id="UP000562929"/>
    </source>
</evidence>
<name>A0A8H4VBW4_9HYPO</name>